<feature type="domain" description="Cytochrome c" evidence="9">
    <location>
        <begin position="56"/>
        <end position="187"/>
    </location>
</feature>
<dbReference type="EMBL" id="JAHKNG010000002">
    <property type="protein sequence ID" value="MBU3028863.1"/>
    <property type="molecule type" value="Genomic_DNA"/>
</dbReference>
<dbReference type="PROSITE" id="PS51007">
    <property type="entry name" value="CYTC"/>
    <property type="match status" value="2"/>
</dbReference>
<dbReference type="PANTHER" id="PTHR30600:SF7">
    <property type="entry name" value="CYTOCHROME C PEROXIDASE-RELATED"/>
    <property type="match status" value="1"/>
</dbReference>
<evidence type="ECO:0000256" key="2">
    <source>
        <dbReference type="ARBA" id="ARBA00022723"/>
    </source>
</evidence>
<keyword evidence="4" id="KW-0574">Periplasm</keyword>
<dbReference type="Proteomes" id="UP001166191">
    <property type="component" value="Unassembled WGS sequence"/>
</dbReference>
<keyword evidence="3 8" id="KW-0732">Signal</keyword>
<gene>
    <name evidence="10" type="ORF">KNW02_01870</name>
</gene>
<keyword evidence="2 7" id="KW-0479">Metal-binding</keyword>
<keyword evidence="6 7" id="KW-0408">Iron</keyword>
<dbReference type="PIRSF" id="PIRSF000294">
    <property type="entry name" value="Cytochrome-c_peroxidase"/>
    <property type="match status" value="1"/>
</dbReference>
<evidence type="ECO:0000259" key="9">
    <source>
        <dbReference type="PROSITE" id="PS51007"/>
    </source>
</evidence>
<evidence type="ECO:0000256" key="6">
    <source>
        <dbReference type="ARBA" id="ARBA00023004"/>
    </source>
</evidence>
<evidence type="ECO:0000256" key="8">
    <source>
        <dbReference type="SAM" id="SignalP"/>
    </source>
</evidence>
<dbReference type="InterPro" id="IPR026259">
    <property type="entry name" value="MauG/Cytc_peroxidase"/>
</dbReference>
<keyword evidence="10" id="KW-0575">Peroxidase</keyword>
<evidence type="ECO:0000256" key="1">
    <source>
        <dbReference type="ARBA" id="ARBA00004418"/>
    </source>
</evidence>
<feature type="chain" id="PRO_5046112740" evidence="8">
    <location>
        <begin position="21"/>
        <end position="354"/>
    </location>
</feature>
<dbReference type="PANTHER" id="PTHR30600">
    <property type="entry name" value="CYTOCHROME C PEROXIDASE-RELATED"/>
    <property type="match status" value="1"/>
</dbReference>
<sequence>MKTSLLAILAFGALAAPALAQDAAIDDATLREDALSYFAAIPLTAEAPEGNIMTRERIDLGAMLFFDPRMSRSGLFSCQSCHNVGLGGVDGLETSIGHGWQQGPRNAPTMLNAIFNIAQFWDGRAPDLAEQAKGPVQAGVEMNNTPDNVVATLQSMSGYVDAFAAAFPGEADAISFDNFARAIEAFEATLITPNSRFDQFLNGQDGALNDQEKRGLAAFMETGCAACHGGVNLGGQEYYPFGLIERPGGSVLPEGDRGRFAVTETADDEYVFRAAPLRNVALTAPYFHSGAVWDLPEAVRVMSSAQLGTELEEGQVEDIVAFLGTLTGEQPEVVHPILPVRGAATPEPEPMYVK</sequence>
<feature type="domain" description="Cytochrome c" evidence="9">
    <location>
        <begin position="210"/>
        <end position="327"/>
    </location>
</feature>
<evidence type="ECO:0000256" key="7">
    <source>
        <dbReference type="PROSITE-ProRule" id="PRU00433"/>
    </source>
</evidence>
<evidence type="ECO:0000313" key="11">
    <source>
        <dbReference type="Proteomes" id="UP001166191"/>
    </source>
</evidence>
<evidence type="ECO:0000313" key="10">
    <source>
        <dbReference type="EMBL" id="MBU3028863.1"/>
    </source>
</evidence>
<organism evidence="10 11">
    <name type="scientific">Paracoccus marinaquae</name>
    <dbReference type="NCBI Taxonomy" id="2841926"/>
    <lineage>
        <taxon>Bacteria</taxon>
        <taxon>Pseudomonadati</taxon>
        <taxon>Pseudomonadota</taxon>
        <taxon>Alphaproteobacteria</taxon>
        <taxon>Rhodobacterales</taxon>
        <taxon>Paracoccaceae</taxon>
        <taxon>Paracoccus</taxon>
    </lineage>
</organism>
<dbReference type="RefSeq" id="WP_216031559.1">
    <property type="nucleotide sequence ID" value="NZ_JAHKNG010000002.1"/>
</dbReference>
<comment type="caution">
    <text evidence="10">The sequence shown here is derived from an EMBL/GenBank/DDBJ whole genome shotgun (WGS) entry which is preliminary data.</text>
</comment>
<evidence type="ECO:0000256" key="3">
    <source>
        <dbReference type="ARBA" id="ARBA00022729"/>
    </source>
</evidence>
<keyword evidence="5" id="KW-0560">Oxidoreductase</keyword>
<feature type="signal peptide" evidence="8">
    <location>
        <begin position="1"/>
        <end position="20"/>
    </location>
</feature>
<protein>
    <submittedName>
        <fullName evidence="10">Cytochrome-c peroxidase</fullName>
    </submittedName>
</protein>
<keyword evidence="11" id="KW-1185">Reference proteome</keyword>
<reference evidence="10" key="1">
    <citation type="submission" date="2021-06" db="EMBL/GenBank/DDBJ databases">
        <title>Paracoccus bacterium XHP0099 sp. nov., isolated from the surface waters of the Yellow Sea.</title>
        <authorList>
            <person name="Xue H."/>
            <person name="Zhang D."/>
        </authorList>
    </citation>
    <scope>NUCLEOTIDE SEQUENCE</scope>
    <source>
        <strain evidence="10">XHP0099</strain>
    </source>
</reference>
<keyword evidence="7" id="KW-0349">Heme</keyword>
<dbReference type="InterPro" id="IPR009056">
    <property type="entry name" value="Cyt_c-like_dom"/>
</dbReference>
<proteinExistence type="predicted"/>
<name>A0ABS6AEB5_9RHOB</name>
<dbReference type="Pfam" id="PF03150">
    <property type="entry name" value="CCP_MauG"/>
    <property type="match status" value="1"/>
</dbReference>
<accession>A0ABS6AEB5</accession>
<evidence type="ECO:0000256" key="4">
    <source>
        <dbReference type="ARBA" id="ARBA00022764"/>
    </source>
</evidence>
<dbReference type="InterPro" id="IPR004852">
    <property type="entry name" value="Di-haem_cyt_c_peroxidsae"/>
</dbReference>
<dbReference type="InterPro" id="IPR051395">
    <property type="entry name" value="Cytochrome_c_Peroxidase/MauG"/>
</dbReference>
<dbReference type="GO" id="GO:0004601">
    <property type="term" value="F:peroxidase activity"/>
    <property type="evidence" value="ECO:0007669"/>
    <property type="project" value="UniProtKB-KW"/>
</dbReference>
<comment type="subcellular location">
    <subcellularLocation>
        <location evidence="1">Periplasm</location>
    </subcellularLocation>
</comment>
<evidence type="ECO:0000256" key="5">
    <source>
        <dbReference type="ARBA" id="ARBA00023002"/>
    </source>
</evidence>